<comment type="caution">
    <text evidence="2">The sequence shown here is derived from an EMBL/GenBank/DDBJ whole genome shotgun (WGS) entry which is preliminary data.</text>
</comment>
<keyword evidence="3" id="KW-1185">Reference proteome</keyword>
<organism evidence="2 3">
    <name type="scientific">Caerostris darwini</name>
    <dbReference type="NCBI Taxonomy" id="1538125"/>
    <lineage>
        <taxon>Eukaryota</taxon>
        <taxon>Metazoa</taxon>
        <taxon>Ecdysozoa</taxon>
        <taxon>Arthropoda</taxon>
        <taxon>Chelicerata</taxon>
        <taxon>Arachnida</taxon>
        <taxon>Araneae</taxon>
        <taxon>Araneomorphae</taxon>
        <taxon>Entelegynae</taxon>
        <taxon>Araneoidea</taxon>
        <taxon>Araneidae</taxon>
        <taxon>Caerostris</taxon>
    </lineage>
</organism>
<feature type="transmembrane region" description="Helical" evidence="1">
    <location>
        <begin position="104"/>
        <end position="123"/>
    </location>
</feature>
<keyword evidence="1" id="KW-0812">Transmembrane</keyword>
<keyword evidence="1" id="KW-0472">Membrane</keyword>
<dbReference type="EMBL" id="BPLQ01001851">
    <property type="protein sequence ID" value="GIX86013.1"/>
    <property type="molecule type" value="Genomic_DNA"/>
</dbReference>
<evidence type="ECO:0000313" key="2">
    <source>
        <dbReference type="EMBL" id="GIX86013.1"/>
    </source>
</evidence>
<keyword evidence="1" id="KW-1133">Transmembrane helix</keyword>
<gene>
    <name evidence="2" type="ORF">CDAR_501171</name>
</gene>
<dbReference type="Proteomes" id="UP001054837">
    <property type="component" value="Unassembled WGS sequence"/>
</dbReference>
<name>A0AAV4NQD7_9ARAC</name>
<accession>A0AAV4NQD7</accession>
<protein>
    <submittedName>
        <fullName evidence="2">Uncharacterized protein</fullName>
    </submittedName>
</protein>
<evidence type="ECO:0000313" key="3">
    <source>
        <dbReference type="Proteomes" id="UP001054837"/>
    </source>
</evidence>
<evidence type="ECO:0000256" key="1">
    <source>
        <dbReference type="SAM" id="Phobius"/>
    </source>
</evidence>
<sequence>MDFALLQPVVTGEKEKKITKSLLTSKITFKDLASTSKARPKGNWNSLSYLRYETKFDGTEYLKRVQSNAETIYPKIFNSHQQHASILSGKISSIFSYGTRVHSFLFFSVLVLFFFTSHIPFSIDVTPFENFTNAPVLTSRTQNVNC</sequence>
<reference evidence="2 3" key="1">
    <citation type="submission" date="2021-06" db="EMBL/GenBank/DDBJ databases">
        <title>Caerostris darwini draft genome.</title>
        <authorList>
            <person name="Kono N."/>
            <person name="Arakawa K."/>
        </authorList>
    </citation>
    <scope>NUCLEOTIDE SEQUENCE [LARGE SCALE GENOMIC DNA]</scope>
</reference>
<proteinExistence type="predicted"/>
<dbReference type="AlphaFoldDB" id="A0AAV4NQD7"/>